<feature type="non-terminal residue" evidence="2">
    <location>
        <position position="84"/>
    </location>
</feature>
<protein>
    <recommendedName>
        <fullName evidence="1">DNA helicase Pif1-like 2B domain-containing protein</fullName>
    </recommendedName>
</protein>
<dbReference type="STRING" id="71717.A0A4Y7SB02"/>
<evidence type="ECO:0000313" key="2">
    <source>
        <dbReference type="EMBL" id="TEB18782.1"/>
    </source>
</evidence>
<organism evidence="2 3">
    <name type="scientific">Coprinellus micaceus</name>
    <name type="common">Glistening ink-cap mushroom</name>
    <name type="synonym">Coprinus micaceus</name>
    <dbReference type="NCBI Taxonomy" id="71717"/>
    <lineage>
        <taxon>Eukaryota</taxon>
        <taxon>Fungi</taxon>
        <taxon>Dikarya</taxon>
        <taxon>Basidiomycota</taxon>
        <taxon>Agaricomycotina</taxon>
        <taxon>Agaricomycetes</taxon>
        <taxon>Agaricomycetidae</taxon>
        <taxon>Agaricales</taxon>
        <taxon>Agaricineae</taxon>
        <taxon>Psathyrellaceae</taxon>
        <taxon>Coprinellus</taxon>
    </lineage>
</organism>
<keyword evidence="3" id="KW-1185">Reference proteome</keyword>
<comment type="caution">
    <text evidence="2">The sequence shown here is derived from an EMBL/GenBank/DDBJ whole genome shotgun (WGS) entry which is preliminary data.</text>
</comment>
<dbReference type="Proteomes" id="UP000298030">
    <property type="component" value="Unassembled WGS sequence"/>
</dbReference>
<accession>A0A4Y7SB02</accession>
<dbReference type="OrthoDB" id="432234at2759"/>
<dbReference type="EMBL" id="QPFP01000229">
    <property type="protein sequence ID" value="TEB18782.1"/>
    <property type="molecule type" value="Genomic_DNA"/>
</dbReference>
<dbReference type="InterPro" id="IPR049163">
    <property type="entry name" value="Pif1-like_2B_dom"/>
</dbReference>
<dbReference type="AlphaFoldDB" id="A0A4Y7SB02"/>
<evidence type="ECO:0000259" key="1">
    <source>
        <dbReference type="Pfam" id="PF21530"/>
    </source>
</evidence>
<reference evidence="2 3" key="1">
    <citation type="journal article" date="2019" name="Nat. Ecol. Evol.">
        <title>Megaphylogeny resolves global patterns of mushroom evolution.</title>
        <authorList>
            <person name="Varga T."/>
            <person name="Krizsan K."/>
            <person name="Foldi C."/>
            <person name="Dima B."/>
            <person name="Sanchez-Garcia M."/>
            <person name="Sanchez-Ramirez S."/>
            <person name="Szollosi G.J."/>
            <person name="Szarkandi J.G."/>
            <person name="Papp V."/>
            <person name="Albert L."/>
            <person name="Andreopoulos W."/>
            <person name="Angelini C."/>
            <person name="Antonin V."/>
            <person name="Barry K.W."/>
            <person name="Bougher N.L."/>
            <person name="Buchanan P."/>
            <person name="Buyck B."/>
            <person name="Bense V."/>
            <person name="Catcheside P."/>
            <person name="Chovatia M."/>
            <person name="Cooper J."/>
            <person name="Damon W."/>
            <person name="Desjardin D."/>
            <person name="Finy P."/>
            <person name="Geml J."/>
            <person name="Haridas S."/>
            <person name="Hughes K."/>
            <person name="Justo A."/>
            <person name="Karasinski D."/>
            <person name="Kautmanova I."/>
            <person name="Kiss B."/>
            <person name="Kocsube S."/>
            <person name="Kotiranta H."/>
            <person name="LaButti K.M."/>
            <person name="Lechner B.E."/>
            <person name="Liimatainen K."/>
            <person name="Lipzen A."/>
            <person name="Lukacs Z."/>
            <person name="Mihaltcheva S."/>
            <person name="Morgado L.N."/>
            <person name="Niskanen T."/>
            <person name="Noordeloos M.E."/>
            <person name="Ohm R.A."/>
            <person name="Ortiz-Santana B."/>
            <person name="Ovrebo C."/>
            <person name="Racz N."/>
            <person name="Riley R."/>
            <person name="Savchenko A."/>
            <person name="Shiryaev A."/>
            <person name="Soop K."/>
            <person name="Spirin V."/>
            <person name="Szebenyi C."/>
            <person name="Tomsovsky M."/>
            <person name="Tulloss R.E."/>
            <person name="Uehling J."/>
            <person name="Grigoriev I.V."/>
            <person name="Vagvolgyi C."/>
            <person name="Papp T."/>
            <person name="Martin F.M."/>
            <person name="Miettinen O."/>
            <person name="Hibbett D.S."/>
            <person name="Nagy L.G."/>
        </authorList>
    </citation>
    <scope>NUCLEOTIDE SEQUENCE [LARGE SCALE GENOMIC DNA]</scope>
    <source>
        <strain evidence="2 3">FP101781</strain>
    </source>
</reference>
<gene>
    <name evidence="2" type="ORF">FA13DRAFT_1576821</name>
</gene>
<proteinExistence type="predicted"/>
<name>A0A4Y7SB02_COPMI</name>
<feature type="non-terminal residue" evidence="2">
    <location>
        <position position="1"/>
    </location>
</feature>
<sequence length="84" mass="9210">TKQRLGRLPLCKGMPVLVSQNFDVAGGVVNGTRGTVVSVRYKLNRLRQRVCTSVVVAIHDKGVPMPHLPESHMPILADTVDMTF</sequence>
<evidence type="ECO:0000313" key="3">
    <source>
        <dbReference type="Proteomes" id="UP000298030"/>
    </source>
</evidence>
<feature type="domain" description="DNA helicase Pif1-like 2B" evidence="1">
    <location>
        <begin position="8"/>
        <end position="38"/>
    </location>
</feature>
<dbReference type="Pfam" id="PF21530">
    <property type="entry name" value="Pif1_2B_dom"/>
    <property type="match status" value="1"/>
</dbReference>